<reference evidence="1" key="1">
    <citation type="submission" date="2020-11" db="EMBL/GenBank/DDBJ databases">
        <authorList>
            <person name="Tran Van P."/>
        </authorList>
    </citation>
    <scope>NUCLEOTIDE SEQUENCE</scope>
</reference>
<accession>A0A7R9IP78</accession>
<gene>
    <name evidence="1" type="ORF">TTEB3V08_LOCUS9932</name>
</gene>
<dbReference type="AlphaFoldDB" id="A0A7R9IP78"/>
<dbReference type="EMBL" id="OE005534">
    <property type="protein sequence ID" value="CAD7462029.1"/>
    <property type="molecule type" value="Genomic_DNA"/>
</dbReference>
<name>A0A7R9IP78_9NEOP</name>
<evidence type="ECO:0000313" key="1">
    <source>
        <dbReference type="EMBL" id="CAD7462029.1"/>
    </source>
</evidence>
<protein>
    <submittedName>
        <fullName evidence="1">Uncharacterized protein</fullName>
    </submittedName>
</protein>
<proteinExistence type="predicted"/>
<sequence>MYDDYYKITLLININGLLKSQIAVVYDSSRYYWSLICTVWYLIAQDTIGRSYVQSVGVPTEGCTPLRDTRFAGVSNRVNSASWSYLSSGSGLEN</sequence>
<organism evidence="1">
    <name type="scientific">Timema tahoe</name>
    <dbReference type="NCBI Taxonomy" id="61484"/>
    <lineage>
        <taxon>Eukaryota</taxon>
        <taxon>Metazoa</taxon>
        <taxon>Ecdysozoa</taxon>
        <taxon>Arthropoda</taxon>
        <taxon>Hexapoda</taxon>
        <taxon>Insecta</taxon>
        <taxon>Pterygota</taxon>
        <taxon>Neoptera</taxon>
        <taxon>Polyneoptera</taxon>
        <taxon>Phasmatodea</taxon>
        <taxon>Timematodea</taxon>
        <taxon>Timematoidea</taxon>
        <taxon>Timematidae</taxon>
        <taxon>Timema</taxon>
    </lineage>
</organism>